<dbReference type="CDD" id="cd00078">
    <property type="entry name" value="HECTc"/>
    <property type="match status" value="2"/>
</dbReference>
<dbReference type="PROSITE" id="PS50237">
    <property type="entry name" value="HECT"/>
    <property type="match status" value="2"/>
</dbReference>
<protein>
    <recommendedName>
        <fullName evidence="3">HECT-type E3 ubiquitin transferase</fullName>
        <ecNumber evidence="3">2.3.2.26</ecNumber>
    </recommendedName>
</protein>
<feature type="active site" description="Glycyl thioester intermediate" evidence="6">
    <location>
        <position position="649"/>
    </location>
</feature>
<dbReference type="EC" id="2.3.2.26" evidence="3"/>
<evidence type="ECO:0000313" key="9">
    <source>
        <dbReference type="Proteomes" id="UP001291926"/>
    </source>
</evidence>
<evidence type="ECO:0000256" key="1">
    <source>
        <dbReference type="ARBA" id="ARBA00000885"/>
    </source>
</evidence>
<reference evidence="8 9" key="1">
    <citation type="journal article" date="2023" name="bioRxiv">
        <title>Genome report: Whole genome sequence and annotation of Penstemon davidsonii.</title>
        <authorList>
            <person name="Ostevik K.L."/>
            <person name="Alabady M."/>
            <person name="Zhang M."/>
            <person name="Rausher M.D."/>
        </authorList>
    </citation>
    <scope>NUCLEOTIDE SEQUENCE [LARGE SCALE GENOMIC DNA]</scope>
    <source>
        <strain evidence="8">DNT005</strain>
        <tissue evidence="8">Whole leaf</tissue>
    </source>
</reference>
<dbReference type="Gene3D" id="3.90.1750.10">
    <property type="entry name" value="Hect, E3 ligase catalytic domains"/>
    <property type="match status" value="2"/>
</dbReference>
<evidence type="ECO:0000313" key="8">
    <source>
        <dbReference type="EMBL" id="KAK4485015.1"/>
    </source>
</evidence>
<dbReference type="SUPFAM" id="SSF56204">
    <property type="entry name" value="Hect, E3 ligase catalytic domain"/>
    <property type="match status" value="2"/>
</dbReference>
<feature type="domain" description="HECT" evidence="7">
    <location>
        <begin position="957"/>
        <end position="1297"/>
    </location>
</feature>
<organism evidence="8 9">
    <name type="scientific">Penstemon davidsonii</name>
    <dbReference type="NCBI Taxonomy" id="160366"/>
    <lineage>
        <taxon>Eukaryota</taxon>
        <taxon>Viridiplantae</taxon>
        <taxon>Streptophyta</taxon>
        <taxon>Embryophyta</taxon>
        <taxon>Tracheophyta</taxon>
        <taxon>Spermatophyta</taxon>
        <taxon>Magnoliopsida</taxon>
        <taxon>eudicotyledons</taxon>
        <taxon>Gunneridae</taxon>
        <taxon>Pentapetalae</taxon>
        <taxon>asterids</taxon>
        <taxon>lamiids</taxon>
        <taxon>Lamiales</taxon>
        <taxon>Plantaginaceae</taxon>
        <taxon>Cheloneae</taxon>
        <taxon>Penstemon</taxon>
    </lineage>
</organism>
<dbReference type="PANTHER" id="PTHR11254">
    <property type="entry name" value="HECT DOMAIN UBIQUITIN-PROTEIN LIGASE"/>
    <property type="match status" value="1"/>
</dbReference>
<dbReference type="Pfam" id="PF00632">
    <property type="entry name" value="HECT"/>
    <property type="match status" value="2"/>
</dbReference>
<evidence type="ECO:0000256" key="5">
    <source>
        <dbReference type="ARBA" id="ARBA00022786"/>
    </source>
</evidence>
<keyword evidence="5 6" id="KW-0833">Ubl conjugation pathway</keyword>
<dbReference type="InterPro" id="IPR050409">
    <property type="entry name" value="E3_ubiq-protein_ligase"/>
</dbReference>
<dbReference type="EMBL" id="JAYDYQ010002533">
    <property type="protein sequence ID" value="KAK4485015.1"/>
    <property type="molecule type" value="Genomic_DNA"/>
</dbReference>
<proteinExistence type="predicted"/>
<comment type="catalytic activity">
    <reaction evidence="1">
        <text>S-ubiquitinyl-[E2 ubiquitin-conjugating enzyme]-L-cysteine + [acceptor protein]-L-lysine = [E2 ubiquitin-conjugating enzyme]-L-cysteine + N(6)-ubiquitinyl-[acceptor protein]-L-lysine.</text>
        <dbReference type="EC" id="2.3.2.26"/>
    </reaction>
</comment>
<evidence type="ECO:0000256" key="3">
    <source>
        <dbReference type="ARBA" id="ARBA00012485"/>
    </source>
</evidence>
<comment type="pathway">
    <text evidence="2">Protein modification; protein ubiquitination.</text>
</comment>
<dbReference type="InterPro" id="IPR000569">
    <property type="entry name" value="HECT_dom"/>
</dbReference>
<feature type="active site" description="Glycyl thioester intermediate" evidence="6">
    <location>
        <position position="1263"/>
    </location>
</feature>
<dbReference type="PANTHER" id="PTHR11254:SF424">
    <property type="entry name" value="E3 UBIQUITIN-PROTEIN LIGASE UPL5"/>
    <property type="match status" value="1"/>
</dbReference>
<comment type="caution">
    <text evidence="8">The sequence shown here is derived from an EMBL/GenBank/DDBJ whole genome shotgun (WGS) entry which is preliminary data.</text>
</comment>
<name>A0ABR0D738_9LAMI</name>
<evidence type="ECO:0000256" key="4">
    <source>
        <dbReference type="ARBA" id="ARBA00022679"/>
    </source>
</evidence>
<feature type="domain" description="HECT" evidence="7">
    <location>
        <begin position="343"/>
        <end position="683"/>
    </location>
</feature>
<keyword evidence="9" id="KW-1185">Reference proteome</keyword>
<dbReference type="Gene3D" id="3.30.2410.10">
    <property type="entry name" value="Hect, E3 ligase catalytic domain"/>
    <property type="match status" value="2"/>
</dbReference>
<accession>A0ABR0D738</accession>
<keyword evidence="4" id="KW-0808">Transferase</keyword>
<dbReference type="InterPro" id="IPR035983">
    <property type="entry name" value="Hect_E3_ubiquitin_ligase"/>
</dbReference>
<evidence type="ECO:0000259" key="7">
    <source>
        <dbReference type="PROSITE" id="PS50237"/>
    </source>
</evidence>
<dbReference type="SMART" id="SM00119">
    <property type="entry name" value="HECTc"/>
    <property type="match status" value="2"/>
</dbReference>
<evidence type="ECO:0000256" key="2">
    <source>
        <dbReference type="ARBA" id="ARBA00004906"/>
    </source>
</evidence>
<sequence>MRSTGHPKAWQLMNDFVSLIFYIHKKNPPLQPFLPLKTAKSMLLEFLSLTPQTDPDKAYGHLQIFTASSAPGALVMLYMSSYKLNRDAAADAITNFFSASKIVFNKDTYNRCAPIALEFCKWLCRAVGTSDPLYVFCRKLAVKLSHDLLLSMELTPLLSDVRDFSALLVPVRKEIERYVANCGPIIFSYRGENFGVPVPYFEEIRCLHEIFVCLLCNLDTCLMKIEERADDVTKQDGRWSQYLAILKELNLVSKLYLGCDKMFWETMKRRTVALSYLIVRYVKKSDEHKWILDEGKEATNFEARHLAMLLLPEVKFKYEELHEMLIDRTNLLAVSFEYIAHADPNTLRAGLFMEFKNEDATGPGVLREWFILVCQAIFNPQNALFVACRNDRRRFFPNPASKVDPLHLEYFIFSGRMIALALMHKVQVGIVFDRVFFLQLAGHSISLEDIQDADPYFYSSCKQILEMDPEVVDQNALGLTFVHEFEELGTRKVVELCPGGGSMIVNSKNRKQYVDSLIQRRFVTSIGEQVTHFIKGFADIVSSQRLQRSFFHCLEPKDLDWMLHGSENSISVDDWKAHTDYHGFNKTDSQISWFWKAVEDMTTEQRKVLLFFWTSIKYLPMEGFGGLASRLDIFKTSESFDCLPSSHTCFYQLSFPAYPSLAVMCDRLRIITQEHVGCSFESSLFNPSPTLPLFVHLSNCDPGHYRSDQAVGTGDPLYVLCRSSLASMVELTDFQEKKGLIGFKDIFPFVKELAVKLSHHLLLSTESTQLSSDVRDFSALLVPVRKEIERYVVNCGPIIFSYRGENFGLPVPYFEEIRCLHEIFVCLLCNLDTCLMKIEERADDVTKQDGRWSQYLVILKELNLVSKLYLGCDKMFWETMKRRTVALSYLIVRYVKKSDEHKWILDEGKEATNFEARRHLAMLLLPEVKFKYEELHEMLIDRTNLLAVSFEYIADADPNSLRAGLFMEFKNKDATGLGVLREWFILVCQAIFNPQNALFVACPNDRRRFFPNPASKVDPLHLEYFIFSGRMIALALMHKVQVGIVFARVFFLQLAGHSISLEDIQDADPYIYSSCKQILEMDPEAVDQDVLGLTFVHEIEELGTRKVVELCPGGSSMIVNSKNRKQYVDSLIQHRFVTSIGEQVTHFVKGFADIVSSQRLQRSFFHCLEPKDLDWMLHGSENSIFVDDWKAHTDYHGFNKTDSQISWFWKAVEDMTTEQRKVLLFFWTSIKYLPMGGFGGLASRLDIFKTSQSFDCLPSSHTCFYRLSFPAYPSLAVMCDRLRIITQEHVGCSFGTW</sequence>
<gene>
    <name evidence="8" type="ORF">RD792_007623</name>
</gene>
<dbReference type="Proteomes" id="UP001291926">
    <property type="component" value="Unassembled WGS sequence"/>
</dbReference>
<evidence type="ECO:0000256" key="6">
    <source>
        <dbReference type="PROSITE-ProRule" id="PRU00104"/>
    </source>
</evidence>
<dbReference type="Gene3D" id="3.30.2160.10">
    <property type="entry name" value="Hect, E3 ligase catalytic domain"/>
    <property type="match status" value="2"/>
</dbReference>